<feature type="region of interest" description="Disordered" evidence="2">
    <location>
        <begin position="359"/>
        <end position="380"/>
    </location>
</feature>
<feature type="compositionally biased region" description="Basic and acidic residues" evidence="2">
    <location>
        <begin position="359"/>
        <end position="368"/>
    </location>
</feature>
<sequence>MPPHMQAASADAVTDCINRLHFNITQLRNFGVCPHHMQHLLLNIGRQHLSLTQRLPTPTGASNLHPHNTLQHIHDSSATSFDMSNNVKRAASPAASVTIVSSHGDAASESAAADHNESTSEYQHSGESEDIAVGSSKKPIAIETPQDMSDRTDSGEGSQTPSVVEQAEKNGKKRAGEEQGEGKQVKKAKTGEDNETAPGGEEAGEAKQPESVEGLRARANEIIKKLKHKTEGLKGELQGVREDLEEAKEARDEWRTEYLNLKKKDDTRIANKREKEKNEKARRNAVRAEDKKAIRADFEKDARGKIARAEKKLDEKLNTKVQNMGDDIEHKRKKIEDLTDELRNLKSDHRDEIRGYKEKLKEAEKEGGPKAIAKLKQKDVEMKEKDREVQKWKCRGIELSNTLNRLQSEVNAAKTGEQQSQMALDNTFREKDALQADLATAKREVASWKANAMHANSDGEIREIQWKAQFKQTTEKYRREVDSLKHRADACNEFQRSNKSLARQNERNNEQHLNHIRKLADTQNKLQLALIEKDRAKASEEILKTEQQKLADDNKRLREAFARANLSPQAVLTSSTADIPPAGPPKDHSAGQISSAIAGPPISEENREAAYNGTSASKSNSWTFSNSI</sequence>
<dbReference type="EMBL" id="LFZO01000213">
    <property type="protein sequence ID" value="KXT11254.1"/>
    <property type="molecule type" value="Genomic_DNA"/>
</dbReference>
<comment type="caution">
    <text evidence="3">The sequence shown here is derived from an EMBL/GenBank/DDBJ whole genome shotgun (WGS) entry which is preliminary data.</text>
</comment>
<keyword evidence="4" id="KW-1185">Reference proteome</keyword>
<accession>A0A139I949</accession>
<evidence type="ECO:0000313" key="3">
    <source>
        <dbReference type="EMBL" id="KXT11254.1"/>
    </source>
</evidence>
<dbReference type="STRING" id="113226.A0A139I949"/>
<reference evidence="3 4" key="1">
    <citation type="submission" date="2015-07" db="EMBL/GenBank/DDBJ databases">
        <title>Comparative genomics of the Sigatoka disease complex on banana suggests a link between parallel evolutionary changes in Pseudocercospora fijiensis and Pseudocercospora eumusae and increased virulence on the banana host.</title>
        <authorList>
            <person name="Chang T.-C."/>
            <person name="Salvucci A."/>
            <person name="Crous P.W."/>
            <person name="Stergiopoulos I."/>
        </authorList>
    </citation>
    <scope>NUCLEOTIDE SEQUENCE [LARGE SCALE GENOMIC DNA]</scope>
    <source>
        <strain evidence="3 4">CBS 116634</strain>
    </source>
</reference>
<feature type="compositionally biased region" description="Basic and acidic residues" evidence="2">
    <location>
        <begin position="204"/>
        <end position="216"/>
    </location>
</feature>
<feature type="region of interest" description="Disordered" evidence="2">
    <location>
        <begin position="96"/>
        <end position="216"/>
    </location>
</feature>
<evidence type="ECO:0000313" key="4">
    <source>
        <dbReference type="Proteomes" id="UP000073492"/>
    </source>
</evidence>
<dbReference type="Proteomes" id="UP000073492">
    <property type="component" value="Unassembled WGS sequence"/>
</dbReference>
<keyword evidence="1" id="KW-0175">Coiled coil</keyword>
<gene>
    <name evidence="3" type="ORF">AC579_7001</name>
</gene>
<feature type="compositionally biased region" description="Polar residues" evidence="2">
    <location>
        <begin position="612"/>
        <end position="628"/>
    </location>
</feature>
<organism evidence="3 4">
    <name type="scientific">Pseudocercospora musae</name>
    <dbReference type="NCBI Taxonomy" id="113226"/>
    <lineage>
        <taxon>Eukaryota</taxon>
        <taxon>Fungi</taxon>
        <taxon>Dikarya</taxon>
        <taxon>Ascomycota</taxon>
        <taxon>Pezizomycotina</taxon>
        <taxon>Dothideomycetes</taxon>
        <taxon>Dothideomycetidae</taxon>
        <taxon>Mycosphaerellales</taxon>
        <taxon>Mycosphaerellaceae</taxon>
        <taxon>Pseudocercospora</taxon>
    </lineage>
</organism>
<dbReference type="OrthoDB" id="3650431at2759"/>
<evidence type="ECO:0000256" key="2">
    <source>
        <dbReference type="SAM" id="MobiDB-lite"/>
    </source>
</evidence>
<feature type="region of interest" description="Disordered" evidence="2">
    <location>
        <begin position="269"/>
        <end position="289"/>
    </location>
</feature>
<feature type="region of interest" description="Disordered" evidence="2">
    <location>
        <begin position="569"/>
        <end position="628"/>
    </location>
</feature>
<evidence type="ECO:0000256" key="1">
    <source>
        <dbReference type="SAM" id="Coils"/>
    </source>
</evidence>
<name>A0A139I949_9PEZI</name>
<dbReference type="AlphaFoldDB" id="A0A139I949"/>
<feature type="coiled-coil region" evidence="1">
    <location>
        <begin position="424"/>
        <end position="548"/>
    </location>
</feature>
<feature type="compositionally biased region" description="Basic and acidic residues" evidence="2">
    <location>
        <begin position="166"/>
        <end position="192"/>
    </location>
</feature>
<protein>
    <submittedName>
        <fullName evidence="3">Uncharacterized protein</fullName>
    </submittedName>
</protein>
<proteinExistence type="predicted"/>